<dbReference type="EMBL" id="CADCUQ010000391">
    <property type="protein sequence ID" value="CAA9401236.1"/>
    <property type="molecule type" value="Genomic_DNA"/>
</dbReference>
<sequence>APEPPEPARLNHHGLEVGLGDDGPRPRGARPARRAARVPDRLGPPDAGLADGVRQLGRGPRRAGRDRRGRRRGPPAGHVRGPDDPPRPRRPRAEPRAERHGLAAVDRPDAQRRPGRHARDREGRRGERRPAGGRDPGHDPAGAAGKAAGVPGGADEEGDGGRAAV</sequence>
<gene>
    <name evidence="2" type="ORF">AVDCRST_MAG64-1715</name>
</gene>
<feature type="non-terminal residue" evidence="2">
    <location>
        <position position="1"/>
    </location>
</feature>
<proteinExistence type="predicted"/>
<feature type="region of interest" description="Disordered" evidence="1">
    <location>
        <begin position="1"/>
        <end position="165"/>
    </location>
</feature>
<protein>
    <submittedName>
        <fullName evidence="2">N5-carboxyaminoimidazole ribonucleotide mutase</fullName>
        <ecNumber evidence="2">5.4.99.18</ecNumber>
    </submittedName>
</protein>
<feature type="compositionally biased region" description="Basic residues" evidence="1">
    <location>
        <begin position="27"/>
        <end position="36"/>
    </location>
</feature>
<dbReference type="AlphaFoldDB" id="A0A6J4P650"/>
<dbReference type="EC" id="5.4.99.18" evidence="2"/>
<feature type="compositionally biased region" description="Basic residues" evidence="1">
    <location>
        <begin position="59"/>
        <end position="73"/>
    </location>
</feature>
<dbReference type="GO" id="GO:0034023">
    <property type="term" value="F:5-(carboxyamino)imidazole ribonucleotide mutase activity"/>
    <property type="evidence" value="ECO:0007669"/>
    <property type="project" value="UniProtKB-EC"/>
</dbReference>
<evidence type="ECO:0000313" key="2">
    <source>
        <dbReference type="EMBL" id="CAA9401236.1"/>
    </source>
</evidence>
<reference evidence="2" key="1">
    <citation type="submission" date="2020-02" db="EMBL/GenBank/DDBJ databases">
        <authorList>
            <person name="Meier V. D."/>
        </authorList>
    </citation>
    <scope>NUCLEOTIDE SEQUENCE</scope>
    <source>
        <strain evidence="2">AVDCRST_MAG64</strain>
    </source>
</reference>
<name>A0A6J4P650_9BACT</name>
<feature type="compositionally biased region" description="Basic and acidic residues" evidence="1">
    <location>
        <begin position="80"/>
        <end position="138"/>
    </location>
</feature>
<feature type="non-terminal residue" evidence="2">
    <location>
        <position position="165"/>
    </location>
</feature>
<organism evidence="2">
    <name type="scientific">uncultured Phycisphaerae bacterium</name>
    <dbReference type="NCBI Taxonomy" id="904963"/>
    <lineage>
        <taxon>Bacteria</taxon>
        <taxon>Pseudomonadati</taxon>
        <taxon>Planctomycetota</taxon>
        <taxon>Phycisphaerae</taxon>
        <taxon>environmental samples</taxon>
    </lineage>
</organism>
<feature type="compositionally biased region" description="Low complexity" evidence="1">
    <location>
        <begin position="139"/>
        <end position="149"/>
    </location>
</feature>
<evidence type="ECO:0000256" key="1">
    <source>
        <dbReference type="SAM" id="MobiDB-lite"/>
    </source>
</evidence>
<accession>A0A6J4P650</accession>
<keyword evidence="2" id="KW-0413">Isomerase</keyword>